<dbReference type="EMBL" id="AUZZ01004242">
    <property type="protein sequence ID" value="EQD54315.1"/>
    <property type="molecule type" value="Genomic_DNA"/>
</dbReference>
<proteinExistence type="predicted"/>
<accession>T1BJZ3</accession>
<reference evidence="1" key="2">
    <citation type="journal article" date="2014" name="ISME J.">
        <title>Microbial stratification in low pH oxic and suboxic macroscopic growths along an acid mine drainage.</title>
        <authorList>
            <person name="Mendez-Garcia C."/>
            <person name="Mesa V."/>
            <person name="Sprenger R.R."/>
            <person name="Richter M."/>
            <person name="Diez M.S."/>
            <person name="Solano J."/>
            <person name="Bargiela R."/>
            <person name="Golyshina O.V."/>
            <person name="Manteca A."/>
            <person name="Ramos J.L."/>
            <person name="Gallego J.R."/>
            <person name="Llorente I."/>
            <person name="Martins Dos Santos V.A."/>
            <person name="Jensen O.N."/>
            <person name="Pelaez A.I."/>
            <person name="Sanchez J."/>
            <person name="Ferrer M."/>
        </authorList>
    </citation>
    <scope>NUCLEOTIDE SEQUENCE</scope>
</reference>
<organism evidence="1">
    <name type="scientific">mine drainage metagenome</name>
    <dbReference type="NCBI Taxonomy" id="410659"/>
    <lineage>
        <taxon>unclassified sequences</taxon>
        <taxon>metagenomes</taxon>
        <taxon>ecological metagenomes</taxon>
    </lineage>
</organism>
<gene>
    <name evidence="1" type="ORF">B2A_06046</name>
</gene>
<dbReference type="SUPFAM" id="SSF51197">
    <property type="entry name" value="Clavaminate synthase-like"/>
    <property type="match status" value="1"/>
</dbReference>
<comment type="caution">
    <text evidence="1">The sequence shown here is derived from an EMBL/GenBank/DDBJ whole genome shotgun (WGS) entry which is preliminary data.</text>
</comment>
<dbReference type="Gene3D" id="2.60.120.620">
    <property type="entry name" value="q2cbj1_9rhob like domain"/>
    <property type="match status" value="1"/>
</dbReference>
<evidence type="ECO:0000313" key="1">
    <source>
        <dbReference type="EMBL" id="EQD54315.1"/>
    </source>
</evidence>
<protein>
    <submittedName>
        <fullName evidence="1">Uncharacterized protein</fullName>
    </submittedName>
</protein>
<sequence length="176" mass="18862">MTVAVDPLTDADVESFVRDGVVPLREAFPRPVADECRRLLWEATGCAADDLSTWTRPVIRIDGRGDPPFTTAITAPRLCAALDQVAGPGRWVPRTGIGTFPIRFPLDVPPGDDGWHIESTGPGPDGSPIVDPKSCERVVFLLMLFSDVGPGDAPTRVRVGSHTHAARRLFGTEGPA</sequence>
<name>T1BJZ3_9ZZZZ</name>
<feature type="non-terminal residue" evidence="1">
    <location>
        <position position="176"/>
    </location>
</feature>
<reference evidence="1" key="1">
    <citation type="submission" date="2013-08" db="EMBL/GenBank/DDBJ databases">
        <authorList>
            <person name="Mendez C."/>
            <person name="Richter M."/>
            <person name="Ferrer M."/>
            <person name="Sanchez J."/>
        </authorList>
    </citation>
    <scope>NUCLEOTIDE SEQUENCE</scope>
</reference>
<dbReference type="AlphaFoldDB" id="T1BJZ3"/>